<dbReference type="PROSITE" id="PS01095">
    <property type="entry name" value="GH18_1"/>
    <property type="match status" value="1"/>
</dbReference>
<keyword evidence="5" id="KW-0146">Chitin degradation</keyword>
<evidence type="ECO:0000256" key="7">
    <source>
        <dbReference type="ARBA" id="ARBA00023295"/>
    </source>
</evidence>
<feature type="disulfide bond" evidence="9">
    <location>
        <begin position="322"/>
        <end position="336"/>
    </location>
</feature>
<keyword evidence="7 10" id="KW-0326">Glycosidase</keyword>
<dbReference type="InterPro" id="IPR050314">
    <property type="entry name" value="Glycosyl_Hydrlase_18"/>
</dbReference>
<dbReference type="InterPro" id="IPR011583">
    <property type="entry name" value="Chitinase_II/V-like_cat"/>
</dbReference>
<name>A0A0G2E338_9PEZI</name>
<dbReference type="GO" id="GO:0000272">
    <property type="term" value="P:polysaccharide catabolic process"/>
    <property type="evidence" value="ECO:0007669"/>
    <property type="project" value="UniProtKB-KW"/>
</dbReference>
<comment type="similarity">
    <text evidence="11">Belongs to the glycosyl hydrolase 18 family.</text>
</comment>
<dbReference type="InterPro" id="IPR001223">
    <property type="entry name" value="Glyco_hydro18_cat"/>
</dbReference>
<evidence type="ECO:0000256" key="8">
    <source>
        <dbReference type="ARBA" id="ARBA00023326"/>
    </source>
</evidence>
<dbReference type="Gene3D" id="3.30.60.10">
    <property type="entry name" value="Endochitinase-like"/>
    <property type="match status" value="1"/>
</dbReference>
<evidence type="ECO:0000256" key="11">
    <source>
        <dbReference type="RuleBase" id="RU004453"/>
    </source>
</evidence>
<dbReference type="InterPro" id="IPR001002">
    <property type="entry name" value="Chitin-bd_1"/>
</dbReference>
<dbReference type="InterPro" id="IPR036861">
    <property type="entry name" value="Endochitinase-like_sf"/>
</dbReference>
<evidence type="ECO:0000259" key="14">
    <source>
        <dbReference type="PROSITE" id="PS51910"/>
    </source>
</evidence>
<dbReference type="GO" id="GO:0008843">
    <property type="term" value="F:endochitinase activity"/>
    <property type="evidence" value="ECO:0007669"/>
    <property type="project" value="UniProtKB-EC"/>
</dbReference>
<dbReference type="GO" id="GO:0006032">
    <property type="term" value="P:chitin catabolic process"/>
    <property type="evidence" value="ECO:0007669"/>
    <property type="project" value="UniProtKB-KW"/>
</dbReference>
<evidence type="ECO:0000313" key="16">
    <source>
        <dbReference type="Proteomes" id="UP000034182"/>
    </source>
</evidence>
<dbReference type="PANTHER" id="PTHR11177:SF337">
    <property type="entry name" value="CHITINASE"/>
    <property type="match status" value="1"/>
</dbReference>
<dbReference type="PROSITE" id="PS50941">
    <property type="entry name" value="CHIT_BIND_I_2"/>
    <property type="match status" value="1"/>
</dbReference>
<keyword evidence="9" id="KW-1015">Disulfide bond</keyword>
<dbReference type="Pfam" id="PF00704">
    <property type="entry name" value="Glyco_hydro_18"/>
    <property type="match status" value="1"/>
</dbReference>
<dbReference type="InterPro" id="IPR001579">
    <property type="entry name" value="Glyco_hydro_18_chit_AS"/>
</dbReference>
<proteinExistence type="inferred from homology"/>
<evidence type="ECO:0000256" key="3">
    <source>
        <dbReference type="ARBA" id="ARBA00022669"/>
    </source>
</evidence>
<dbReference type="PROSITE" id="PS51910">
    <property type="entry name" value="GH18_2"/>
    <property type="match status" value="1"/>
</dbReference>
<comment type="catalytic activity">
    <reaction evidence="1">
        <text>Random endo-hydrolysis of N-acetyl-beta-D-glucosaminide (1-&gt;4)-beta-linkages in chitin and chitodextrins.</text>
        <dbReference type="EC" id="3.2.1.14"/>
    </reaction>
</comment>
<dbReference type="PANTHER" id="PTHR11177">
    <property type="entry name" value="CHITINASE"/>
    <property type="match status" value="1"/>
</dbReference>
<organism evidence="15 16">
    <name type="scientific">Diplodia seriata</name>
    <dbReference type="NCBI Taxonomy" id="420778"/>
    <lineage>
        <taxon>Eukaryota</taxon>
        <taxon>Fungi</taxon>
        <taxon>Dikarya</taxon>
        <taxon>Ascomycota</taxon>
        <taxon>Pezizomycotina</taxon>
        <taxon>Dothideomycetes</taxon>
        <taxon>Dothideomycetes incertae sedis</taxon>
        <taxon>Botryosphaeriales</taxon>
        <taxon>Botryosphaeriaceae</taxon>
        <taxon>Diplodia</taxon>
    </lineage>
</organism>
<dbReference type="CDD" id="cd11618">
    <property type="entry name" value="ChtBD1_1"/>
    <property type="match status" value="1"/>
</dbReference>
<dbReference type="SUPFAM" id="SSF51445">
    <property type="entry name" value="(Trans)glycosidases"/>
    <property type="match status" value="1"/>
</dbReference>
<dbReference type="Proteomes" id="UP000034182">
    <property type="component" value="Unassembled WGS sequence"/>
</dbReference>
<feature type="signal peptide" evidence="12">
    <location>
        <begin position="1"/>
        <end position="19"/>
    </location>
</feature>
<dbReference type="InterPro" id="IPR017853">
    <property type="entry name" value="GH"/>
</dbReference>
<feature type="disulfide bond" evidence="9">
    <location>
        <begin position="317"/>
        <end position="329"/>
    </location>
</feature>
<feature type="domain" description="Chitin-binding type-1" evidence="13">
    <location>
        <begin position="306"/>
        <end position="349"/>
    </location>
</feature>
<dbReference type="GO" id="GO:0008061">
    <property type="term" value="F:chitin binding"/>
    <property type="evidence" value="ECO:0007669"/>
    <property type="project" value="UniProtKB-UniRule"/>
</dbReference>
<evidence type="ECO:0000259" key="13">
    <source>
        <dbReference type="PROSITE" id="PS50941"/>
    </source>
</evidence>
<evidence type="ECO:0000256" key="2">
    <source>
        <dbReference type="ARBA" id="ARBA00012729"/>
    </source>
</evidence>
<dbReference type="SMART" id="SM00270">
    <property type="entry name" value="ChtBD1"/>
    <property type="match status" value="1"/>
</dbReference>
<evidence type="ECO:0000256" key="1">
    <source>
        <dbReference type="ARBA" id="ARBA00000822"/>
    </source>
</evidence>
<keyword evidence="6" id="KW-0119">Carbohydrate metabolism</keyword>
<dbReference type="SUPFAM" id="SSF57016">
    <property type="entry name" value="Plant lectins/antimicrobial peptides"/>
    <property type="match status" value="1"/>
</dbReference>
<comment type="caution">
    <text evidence="15">The sequence shown here is derived from an EMBL/GenBank/DDBJ whole genome shotgun (WGS) entry which is preliminary data.</text>
</comment>
<sequence length="494" mass="53124">MKLLSAATMLAAATQLASARYIMYADEWHIADLGNATTNAGIDTAIMAFVPTNDFLTEEGGTFELFEPVETFRARFDPGVKVLAAIGGWNDVNYTLTLKDEAARTRFANNCKKLIDKYNLDGIDIDYEYVGGNGADYKQVPNADKVWEIDAFPLLLKATRAAIGSDKLLSIAVPGLARDMFAFTADTMAQIVPLVDWFGIMTYDFMNRRDNATKHHTDLVGSKQSIQRYLDLGLPPAKATLGFAFYAKYFTVDPASDCAKRPLGKHCRTVALENADGSDNGLSGALTFEPSSEPGVLPTNLTASADGTCGAAAGTKCGEGFCCSSGGWCGSTEAHCGLSCQAGYGKCNGLTAIQSWQNALAGGVSDAKRGGHYYFDRNASLFWTWDEPEHIAKKFVDVVDVLGVPNVMAWSLSEDSLDWRHLLAIQQGVKKHCLSEIDGFNAAACTAKTTPRETYAVKPSVLTTRDTPAHYAAPIEPRGAAAGFAEVNAHGHSI</sequence>
<evidence type="ECO:0000256" key="4">
    <source>
        <dbReference type="ARBA" id="ARBA00022801"/>
    </source>
</evidence>
<reference evidence="15 16" key="2">
    <citation type="submission" date="2015-05" db="EMBL/GenBank/DDBJ databases">
        <title>Distinctive expansion of gene families associated with plant cell wall degradation and secondary metabolism in the genomes of grapevine trunk pathogens.</title>
        <authorList>
            <person name="Lawrence D.P."/>
            <person name="Travadon R."/>
            <person name="Rolshausen P.E."/>
            <person name="Baumgartner K."/>
        </authorList>
    </citation>
    <scope>NUCLEOTIDE SEQUENCE [LARGE SCALE GENOMIC DNA]</scope>
    <source>
        <strain evidence="15">DS831</strain>
    </source>
</reference>
<keyword evidence="8" id="KW-0624">Polysaccharide degradation</keyword>
<evidence type="ECO:0000256" key="9">
    <source>
        <dbReference type="PROSITE-ProRule" id="PRU00261"/>
    </source>
</evidence>
<feature type="domain" description="GH18" evidence="14">
    <location>
        <begin position="19"/>
        <end position="432"/>
    </location>
</feature>
<dbReference type="EC" id="3.2.1.14" evidence="2"/>
<dbReference type="AlphaFoldDB" id="A0A0G2E338"/>
<dbReference type="GO" id="GO:0005576">
    <property type="term" value="C:extracellular region"/>
    <property type="evidence" value="ECO:0007669"/>
    <property type="project" value="TreeGrafter"/>
</dbReference>
<dbReference type="SMART" id="SM00636">
    <property type="entry name" value="Glyco_18"/>
    <property type="match status" value="1"/>
</dbReference>
<accession>A0A0G2E338</accession>
<dbReference type="Gene3D" id="3.20.20.80">
    <property type="entry name" value="Glycosidases"/>
    <property type="match status" value="1"/>
</dbReference>
<comment type="caution">
    <text evidence="9">Lacks conserved residue(s) required for the propagation of feature annotation.</text>
</comment>
<gene>
    <name evidence="15" type="ORF">UCDDS831_g06639</name>
</gene>
<keyword evidence="12" id="KW-0732">Signal</keyword>
<evidence type="ECO:0000256" key="6">
    <source>
        <dbReference type="ARBA" id="ARBA00023277"/>
    </source>
</evidence>
<evidence type="ECO:0000256" key="12">
    <source>
        <dbReference type="SAM" id="SignalP"/>
    </source>
</evidence>
<dbReference type="CDD" id="cd00598">
    <property type="entry name" value="GH18_chitinase-like"/>
    <property type="match status" value="1"/>
</dbReference>
<feature type="chain" id="PRO_5002543219" description="chitinase" evidence="12">
    <location>
        <begin position="20"/>
        <end position="494"/>
    </location>
</feature>
<evidence type="ECO:0000256" key="5">
    <source>
        <dbReference type="ARBA" id="ARBA00023024"/>
    </source>
</evidence>
<evidence type="ECO:0000313" key="15">
    <source>
        <dbReference type="EMBL" id="KKY17169.1"/>
    </source>
</evidence>
<keyword evidence="4 10" id="KW-0378">Hydrolase</keyword>
<dbReference type="EMBL" id="LAQI01000160">
    <property type="protein sequence ID" value="KKY17169.1"/>
    <property type="molecule type" value="Genomic_DNA"/>
</dbReference>
<evidence type="ECO:0000256" key="10">
    <source>
        <dbReference type="RuleBase" id="RU000489"/>
    </source>
</evidence>
<reference evidence="15 16" key="1">
    <citation type="submission" date="2015-03" db="EMBL/GenBank/DDBJ databases">
        <authorList>
            <person name="Morales-Cruz A."/>
            <person name="Amrine K.C."/>
            <person name="Cantu D."/>
        </authorList>
    </citation>
    <scope>NUCLEOTIDE SEQUENCE [LARGE SCALE GENOMIC DNA]</scope>
    <source>
        <strain evidence="15">DS831</strain>
    </source>
</reference>
<protein>
    <recommendedName>
        <fullName evidence="2">chitinase</fullName>
        <ecNumber evidence="2">3.2.1.14</ecNumber>
    </recommendedName>
</protein>
<keyword evidence="3 9" id="KW-0147">Chitin-binding</keyword>